<proteinExistence type="predicted"/>
<evidence type="ECO:0008006" key="5">
    <source>
        <dbReference type="Google" id="ProtNLM"/>
    </source>
</evidence>
<name>A0ABD3JDD3_EUCGL</name>
<dbReference type="PANTHER" id="PTHR34947">
    <property type="entry name" value="TRANSMEMBRANE PROTEIN"/>
    <property type="match status" value="1"/>
</dbReference>
<dbReference type="EMBL" id="JBJKBG010000008">
    <property type="protein sequence ID" value="KAL3725210.1"/>
    <property type="molecule type" value="Genomic_DNA"/>
</dbReference>
<protein>
    <recommendedName>
        <fullName evidence="5">DUF4408 domain-containing protein</fullName>
    </recommendedName>
</protein>
<dbReference type="PANTHER" id="PTHR34947:SF2">
    <property type="entry name" value="TRANSMEMBRANE PROTEIN"/>
    <property type="match status" value="1"/>
</dbReference>
<feature type="compositionally biased region" description="Basic and acidic residues" evidence="1">
    <location>
        <begin position="114"/>
        <end position="127"/>
    </location>
</feature>
<evidence type="ECO:0000256" key="2">
    <source>
        <dbReference type="SAM" id="Phobius"/>
    </source>
</evidence>
<feature type="transmembrane region" description="Helical" evidence="2">
    <location>
        <begin position="30"/>
        <end position="56"/>
    </location>
</feature>
<dbReference type="AlphaFoldDB" id="A0ABD3JDD3"/>
<evidence type="ECO:0000313" key="3">
    <source>
        <dbReference type="EMBL" id="KAL3725210.1"/>
    </source>
</evidence>
<keyword evidence="2" id="KW-0812">Transmembrane</keyword>
<reference evidence="3 4" key="1">
    <citation type="submission" date="2024-11" db="EMBL/GenBank/DDBJ databases">
        <title>Chromosome-level genome assembly of Eucalyptus globulus Labill. provides insights into its genome evolution.</title>
        <authorList>
            <person name="Li X."/>
        </authorList>
    </citation>
    <scope>NUCLEOTIDE SEQUENCE [LARGE SCALE GENOMIC DNA]</scope>
    <source>
        <strain evidence="3">CL2024</strain>
        <tissue evidence="3">Fresh tender leaves</tissue>
    </source>
</reference>
<keyword evidence="2" id="KW-1133">Transmembrane helix</keyword>
<dbReference type="Proteomes" id="UP001634007">
    <property type="component" value="Unassembled WGS sequence"/>
</dbReference>
<feature type="region of interest" description="Disordered" evidence="1">
    <location>
        <begin position="102"/>
        <end position="127"/>
    </location>
</feature>
<keyword evidence="4" id="KW-1185">Reference proteome</keyword>
<sequence length="268" mass="30175">MELVKHHHDHNPSLKLSTNPKFQRRTIQTVVSVSIFSGLLVFLLSTFLVPLCFHSFKSFHVPAYFMELQSLLYTPSKKNMFFLCNGILMILLGSSGLIETGRSDGVAPSGPQAAHDDPRFSGHGHDISNELKKQSSVTVSPRLYHSVNSVPLDTEEKLPVVVKREFLIQKEEIPERGSEPRITVVSHHDDDEIEDALSREEPLITEHATPEQPRELMQITDGAVTDYNVDGNDDGADRELSVEELNRRCDEFIKRMKGELCFQDLAAP</sequence>
<accession>A0ABD3JDD3</accession>
<organism evidence="3 4">
    <name type="scientific">Eucalyptus globulus</name>
    <name type="common">Tasmanian blue gum</name>
    <dbReference type="NCBI Taxonomy" id="34317"/>
    <lineage>
        <taxon>Eukaryota</taxon>
        <taxon>Viridiplantae</taxon>
        <taxon>Streptophyta</taxon>
        <taxon>Embryophyta</taxon>
        <taxon>Tracheophyta</taxon>
        <taxon>Spermatophyta</taxon>
        <taxon>Magnoliopsida</taxon>
        <taxon>eudicotyledons</taxon>
        <taxon>Gunneridae</taxon>
        <taxon>Pentapetalae</taxon>
        <taxon>rosids</taxon>
        <taxon>malvids</taxon>
        <taxon>Myrtales</taxon>
        <taxon>Myrtaceae</taxon>
        <taxon>Myrtoideae</taxon>
        <taxon>Eucalypteae</taxon>
        <taxon>Eucalyptus</taxon>
    </lineage>
</organism>
<gene>
    <name evidence="3" type="ORF">ACJRO7_030251</name>
</gene>
<keyword evidence="2" id="KW-0472">Membrane</keyword>
<comment type="caution">
    <text evidence="3">The sequence shown here is derived from an EMBL/GenBank/DDBJ whole genome shotgun (WGS) entry which is preliminary data.</text>
</comment>
<evidence type="ECO:0000256" key="1">
    <source>
        <dbReference type="SAM" id="MobiDB-lite"/>
    </source>
</evidence>
<evidence type="ECO:0000313" key="4">
    <source>
        <dbReference type="Proteomes" id="UP001634007"/>
    </source>
</evidence>